<organism evidence="2 3">
    <name type="scientific">Virgibacillus massiliensis</name>
    <dbReference type="NCBI Taxonomy" id="1462526"/>
    <lineage>
        <taxon>Bacteria</taxon>
        <taxon>Bacillati</taxon>
        <taxon>Bacillota</taxon>
        <taxon>Bacilli</taxon>
        <taxon>Bacillales</taxon>
        <taxon>Bacillaceae</taxon>
        <taxon>Virgibacillus</taxon>
    </lineage>
</organism>
<keyword evidence="1" id="KW-1133">Transmembrane helix</keyword>
<keyword evidence="3" id="KW-1185">Reference proteome</keyword>
<dbReference type="OrthoDB" id="2453019at2"/>
<proteinExistence type="predicted"/>
<dbReference type="RefSeq" id="WP_021290865.1">
    <property type="nucleotide sequence ID" value="NZ_BNER01000002.1"/>
</dbReference>
<dbReference type="Proteomes" id="UP000028875">
    <property type="component" value="Unassembled WGS sequence"/>
</dbReference>
<keyword evidence="1" id="KW-0472">Membrane</keyword>
<keyword evidence="1" id="KW-0812">Transmembrane</keyword>
<evidence type="ECO:0000313" key="2">
    <source>
        <dbReference type="EMBL" id="CDQ39322.1"/>
    </source>
</evidence>
<feature type="transmembrane region" description="Helical" evidence="1">
    <location>
        <begin position="6"/>
        <end position="24"/>
    </location>
</feature>
<feature type="transmembrane region" description="Helical" evidence="1">
    <location>
        <begin position="61"/>
        <end position="78"/>
    </location>
</feature>
<comment type="caution">
    <text evidence="2">The sequence shown here is derived from an EMBL/GenBank/DDBJ whole genome shotgun (WGS) entry which is preliminary data.</text>
</comment>
<name>A0A024QAL1_9BACI</name>
<gene>
    <name evidence="2" type="ORF">BN990_01617</name>
</gene>
<dbReference type="EMBL" id="CCDP010000001">
    <property type="protein sequence ID" value="CDQ39322.1"/>
    <property type="molecule type" value="Genomic_DNA"/>
</dbReference>
<accession>A0A024QAL1</accession>
<dbReference type="AlphaFoldDB" id="A0A024QAL1"/>
<evidence type="ECO:0008006" key="4">
    <source>
        <dbReference type="Google" id="ProtNLM"/>
    </source>
</evidence>
<evidence type="ECO:0000256" key="1">
    <source>
        <dbReference type="SAM" id="Phobius"/>
    </source>
</evidence>
<reference evidence="3" key="2">
    <citation type="submission" date="2014-05" db="EMBL/GenBank/DDBJ databases">
        <title>Draft genome sequence of Virgibacillus massiliensis Vm-5.</title>
        <authorList>
            <person name="Khelaifia S."/>
            <person name="Croce O."/>
            <person name="Lagier J.C."/>
            <person name="Raoult D."/>
        </authorList>
    </citation>
    <scope>NUCLEOTIDE SEQUENCE [LARGE SCALE GENOMIC DNA]</scope>
    <source>
        <strain evidence="3">Vm-5</strain>
    </source>
</reference>
<dbReference type="eggNOG" id="ENOG5032UBH">
    <property type="taxonomic scope" value="Bacteria"/>
</dbReference>
<dbReference type="STRING" id="1462526.BN990_01617"/>
<dbReference type="Pfam" id="PF14007">
    <property type="entry name" value="YtpI"/>
    <property type="match status" value="1"/>
</dbReference>
<evidence type="ECO:0000313" key="3">
    <source>
        <dbReference type="Proteomes" id="UP000028875"/>
    </source>
</evidence>
<sequence>MIIFSILIVLSLVLYVYYKVAIVKSNDGLTQAYFNGKSRICLGTLVVSFTINQYILYQTRIALFIGIILIIVGIPQIYRGIKEVKHYRKEWKRLNPS</sequence>
<reference evidence="2 3" key="1">
    <citation type="submission" date="2014-03" db="EMBL/GenBank/DDBJ databases">
        <authorList>
            <person name="Urmite Genomes U."/>
        </authorList>
    </citation>
    <scope>NUCLEOTIDE SEQUENCE [LARGE SCALE GENOMIC DNA]</scope>
    <source>
        <strain evidence="2 3">Vm-5</strain>
    </source>
</reference>
<dbReference type="InterPro" id="IPR025618">
    <property type="entry name" value="YtpI"/>
</dbReference>
<protein>
    <recommendedName>
        <fullName evidence="4">YtpI-like protein</fullName>
    </recommendedName>
</protein>